<name>A5E7Z2_LODEL</name>
<dbReference type="GeneID" id="5230199"/>
<dbReference type="AlphaFoldDB" id="A5E7Z2"/>
<dbReference type="InterPro" id="IPR051719">
    <property type="entry name" value="CASTOR_mTORC1"/>
</dbReference>
<dbReference type="Proteomes" id="UP000001996">
    <property type="component" value="Unassembled WGS sequence"/>
</dbReference>
<reference evidence="3 4" key="1">
    <citation type="journal article" date="2009" name="Nature">
        <title>Evolution of pathogenicity and sexual reproduction in eight Candida genomes.</title>
        <authorList>
            <person name="Butler G."/>
            <person name="Rasmussen M.D."/>
            <person name="Lin M.F."/>
            <person name="Santos M.A."/>
            <person name="Sakthikumar S."/>
            <person name="Munro C.A."/>
            <person name="Rheinbay E."/>
            <person name="Grabherr M."/>
            <person name="Forche A."/>
            <person name="Reedy J.L."/>
            <person name="Agrafioti I."/>
            <person name="Arnaud M.B."/>
            <person name="Bates S."/>
            <person name="Brown A.J."/>
            <person name="Brunke S."/>
            <person name="Costanzo M.C."/>
            <person name="Fitzpatrick D.A."/>
            <person name="de Groot P.W."/>
            <person name="Harris D."/>
            <person name="Hoyer L.L."/>
            <person name="Hube B."/>
            <person name="Klis F.M."/>
            <person name="Kodira C."/>
            <person name="Lennard N."/>
            <person name="Logue M.E."/>
            <person name="Martin R."/>
            <person name="Neiman A.M."/>
            <person name="Nikolaou E."/>
            <person name="Quail M.A."/>
            <person name="Quinn J."/>
            <person name="Santos M.C."/>
            <person name="Schmitzberger F.F."/>
            <person name="Sherlock G."/>
            <person name="Shah P."/>
            <person name="Silverstein K.A."/>
            <person name="Skrzypek M.S."/>
            <person name="Soll D."/>
            <person name="Staggs R."/>
            <person name="Stansfield I."/>
            <person name="Stumpf M.P."/>
            <person name="Sudbery P.E."/>
            <person name="Srikantha T."/>
            <person name="Zeng Q."/>
            <person name="Berman J."/>
            <person name="Berriman M."/>
            <person name="Heitman J."/>
            <person name="Gow N.A."/>
            <person name="Lorenz M.C."/>
            <person name="Birren B.W."/>
            <person name="Kellis M."/>
            <person name="Cuomo C.A."/>
        </authorList>
    </citation>
    <scope>NUCLEOTIDE SEQUENCE [LARGE SCALE GENOMIC DNA]</scope>
    <source>
        <strain evidence="4">ATCC 11503 / BCRC 21390 / CBS 2605 / JCM 1781 / NBRC 1676 / NRRL YB-4239</strain>
    </source>
</reference>
<dbReference type="PANTHER" id="PTHR31131">
    <property type="entry name" value="CHROMOSOME 1, WHOLE GENOME SHOTGUN SEQUENCE"/>
    <property type="match status" value="1"/>
</dbReference>
<dbReference type="EMBL" id="CH981534">
    <property type="protein sequence ID" value="EDK47550.1"/>
    <property type="molecule type" value="Genomic_DNA"/>
</dbReference>
<sequence length="480" mass="53336">MSIQVHFNKVELSILTIPRPKLWIFANSILQLLYDSIGEHCPEEEEEEADAEEYKVTRRSDSDNRSDIDFNNDNDNDNDDADGPGLNDLKQSIESLNEIKSVESYDSDISGGRQVDNSSKSLDHDFQSALAQASSNHEESEESILHIALTPSECTIICPTRLVSKFFKSPLAICKALGYKDVQLLPSPFLSLIVDSDGSGDKLSRILELTKPLSEHDISIFYISSHFNDIVLIPHAAKEKVEQILTAEHFEYMESSDSYISNGGSFGNEGENIDDVVVVHEDYNNNDNESESITTEVLLLLSSPLPPPHQQQQQQKQPPRQPIHEKAFELFAQAGIHPKIHDQHELLLTGSRPGEMKSAILKTIKLLSLANHKLPPYFVLTRTFSTELSLTLPESEKTRSEYGFDSTNTIGSAQDVIIPISMDFTSLPLNCTGIVAGMANLLITEGGNSIELGYLSMARSGVIMIPQENLEAVQQILERI</sequence>
<feature type="domain" description="CASTOR ACT" evidence="2">
    <location>
        <begin position="189"/>
        <end position="246"/>
    </location>
</feature>
<dbReference type="InterPro" id="IPR027795">
    <property type="entry name" value="CASTOR_ACT_dom"/>
</dbReference>
<gene>
    <name evidence="3" type="ORF">LELG_05731</name>
</gene>
<dbReference type="KEGG" id="lel:PVL30_004484"/>
<dbReference type="PANTHER" id="PTHR31131:SF6">
    <property type="entry name" value="CASTOR ACT DOMAIN-CONTAINING PROTEIN"/>
    <property type="match status" value="1"/>
</dbReference>
<dbReference type="Pfam" id="PF13840">
    <property type="entry name" value="ACT_7"/>
    <property type="match status" value="2"/>
</dbReference>
<dbReference type="OMA" id="CPRQLAN"/>
<dbReference type="InParanoid" id="A5E7Z2"/>
<evidence type="ECO:0000256" key="1">
    <source>
        <dbReference type="SAM" id="MobiDB-lite"/>
    </source>
</evidence>
<dbReference type="GO" id="GO:0006520">
    <property type="term" value="P:amino acid metabolic process"/>
    <property type="evidence" value="ECO:0007669"/>
    <property type="project" value="UniProtKB-ARBA"/>
</dbReference>
<organism evidence="3 4">
    <name type="scientific">Lodderomyces elongisporus (strain ATCC 11503 / CBS 2605 / JCM 1781 / NBRC 1676 / NRRL YB-4239)</name>
    <name type="common">Yeast</name>
    <name type="synonym">Saccharomyces elongisporus</name>
    <dbReference type="NCBI Taxonomy" id="379508"/>
    <lineage>
        <taxon>Eukaryota</taxon>
        <taxon>Fungi</taxon>
        <taxon>Dikarya</taxon>
        <taxon>Ascomycota</taxon>
        <taxon>Saccharomycotina</taxon>
        <taxon>Pichiomycetes</taxon>
        <taxon>Debaryomycetaceae</taxon>
        <taxon>Candida/Lodderomyces clade</taxon>
        <taxon>Lodderomyces</taxon>
    </lineage>
</organism>
<evidence type="ECO:0000313" key="4">
    <source>
        <dbReference type="Proteomes" id="UP000001996"/>
    </source>
</evidence>
<dbReference type="OrthoDB" id="58529at2759"/>
<accession>A5E7Z2</accession>
<feature type="compositionally biased region" description="Acidic residues" evidence="1">
    <location>
        <begin position="42"/>
        <end position="51"/>
    </location>
</feature>
<feature type="compositionally biased region" description="Basic and acidic residues" evidence="1">
    <location>
        <begin position="52"/>
        <end position="68"/>
    </location>
</feature>
<protein>
    <recommendedName>
        <fullName evidence="2">CASTOR ACT domain-containing protein</fullName>
    </recommendedName>
</protein>
<feature type="region of interest" description="Disordered" evidence="1">
    <location>
        <begin position="41"/>
        <end position="89"/>
    </location>
</feature>
<evidence type="ECO:0000259" key="2">
    <source>
        <dbReference type="Pfam" id="PF13840"/>
    </source>
</evidence>
<feature type="compositionally biased region" description="Acidic residues" evidence="1">
    <location>
        <begin position="70"/>
        <end position="82"/>
    </location>
</feature>
<dbReference type="SUPFAM" id="SSF55021">
    <property type="entry name" value="ACT-like"/>
    <property type="match status" value="1"/>
</dbReference>
<keyword evidence="4" id="KW-1185">Reference proteome</keyword>
<dbReference type="GO" id="GO:0046394">
    <property type="term" value="P:carboxylic acid biosynthetic process"/>
    <property type="evidence" value="ECO:0007669"/>
    <property type="project" value="UniProtKB-ARBA"/>
</dbReference>
<feature type="domain" description="CASTOR ACT" evidence="2">
    <location>
        <begin position="413"/>
        <end position="479"/>
    </location>
</feature>
<dbReference type="HOGENOM" id="CLU_052715_0_0_1"/>
<dbReference type="eggNOG" id="ENOG502RXBJ">
    <property type="taxonomic scope" value="Eukaryota"/>
</dbReference>
<proteinExistence type="predicted"/>
<dbReference type="Gene3D" id="3.30.2130.10">
    <property type="entry name" value="VC0802-like"/>
    <property type="match status" value="1"/>
</dbReference>
<dbReference type="InterPro" id="IPR045865">
    <property type="entry name" value="ACT-like_dom_sf"/>
</dbReference>
<dbReference type="STRING" id="379508.A5E7Z2"/>
<evidence type="ECO:0000313" key="3">
    <source>
        <dbReference type="EMBL" id="EDK47550.1"/>
    </source>
</evidence>